<dbReference type="OrthoDB" id="4507572at2759"/>
<dbReference type="InParanoid" id="A0A0C3HF78"/>
<reference evidence="4" key="2">
    <citation type="submission" date="2015-01" db="EMBL/GenBank/DDBJ databases">
        <title>Evolutionary Origins and Diversification of the Mycorrhizal Mutualists.</title>
        <authorList>
            <consortium name="DOE Joint Genome Institute"/>
            <consortium name="Mycorrhizal Genomics Consortium"/>
            <person name="Kohler A."/>
            <person name="Kuo A."/>
            <person name="Nagy L.G."/>
            <person name="Floudas D."/>
            <person name="Copeland A."/>
            <person name="Barry K.W."/>
            <person name="Cichocki N."/>
            <person name="Veneault-Fourrey C."/>
            <person name="LaButti K."/>
            <person name="Lindquist E.A."/>
            <person name="Lipzen A."/>
            <person name="Lundell T."/>
            <person name="Morin E."/>
            <person name="Murat C."/>
            <person name="Riley R."/>
            <person name="Ohm R."/>
            <person name="Sun H."/>
            <person name="Tunlid A."/>
            <person name="Henrissat B."/>
            <person name="Grigoriev I.V."/>
            <person name="Hibbett D.S."/>
            <person name="Martin F."/>
        </authorList>
    </citation>
    <scope>NUCLEOTIDE SEQUENCE [LARGE SCALE GENOMIC DNA]</scope>
    <source>
        <strain evidence="4">Zn</strain>
    </source>
</reference>
<evidence type="ECO:0000313" key="4">
    <source>
        <dbReference type="Proteomes" id="UP000054321"/>
    </source>
</evidence>
<dbReference type="PANTHER" id="PTHR42023">
    <property type="entry name" value="BHLH DOMAIN-CONTAINING PROTEIN"/>
    <property type="match status" value="1"/>
</dbReference>
<evidence type="ECO:0000256" key="1">
    <source>
        <dbReference type="SAM" id="Coils"/>
    </source>
</evidence>
<keyword evidence="1" id="KW-0175">Coiled coil</keyword>
<feature type="compositionally biased region" description="Polar residues" evidence="2">
    <location>
        <begin position="443"/>
        <end position="467"/>
    </location>
</feature>
<dbReference type="PANTHER" id="PTHR42023:SF1">
    <property type="entry name" value="BHLH DOMAIN-CONTAINING PROTEIN"/>
    <property type="match status" value="1"/>
</dbReference>
<name>A0A0C3HF78_OIDMZ</name>
<dbReference type="STRING" id="913774.A0A0C3HF78"/>
<evidence type="ECO:0000313" key="3">
    <source>
        <dbReference type="EMBL" id="KIN01795.1"/>
    </source>
</evidence>
<dbReference type="HOGENOM" id="CLU_027720_0_0_1"/>
<feature type="compositionally biased region" description="Polar residues" evidence="2">
    <location>
        <begin position="88"/>
        <end position="108"/>
    </location>
</feature>
<gene>
    <name evidence="3" type="ORF">OIDMADRAFT_41028</name>
</gene>
<evidence type="ECO:0000256" key="2">
    <source>
        <dbReference type="SAM" id="MobiDB-lite"/>
    </source>
</evidence>
<feature type="compositionally biased region" description="Polar residues" evidence="2">
    <location>
        <begin position="330"/>
        <end position="356"/>
    </location>
</feature>
<proteinExistence type="predicted"/>
<feature type="compositionally biased region" description="Polar residues" evidence="2">
    <location>
        <begin position="7"/>
        <end position="21"/>
    </location>
</feature>
<keyword evidence="4" id="KW-1185">Reference proteome</keyword>
<protein>
    <submittedName>
        <fullName evidence="3">Uncharacterized protein</fullName>
    </submittedName>
</protein>
<feature type="region of interest" description="Disordered" evidence="2">
    <location>
        <begin position="1"/>
        <end position="546"/>
    </location>
</feature>
<feature type="coiled-coil region" evidence="1">
    <location>
        <begin position="548"/>
        <end position="614"/>
    </location>
</feature>
<dbReference type="Proteomes" id="UP000054321">
    <property type="component" value="Unassembled WGS sequence"/>
</dbReference>
<organism evidence="3 4">
    <name type="scientific">Oidiodendron maius (strain Zn)</name>
    <dbReference type="NCBI Taxonomy" id="913774"/>
    <lineage>
        <taxon>Eukaryota</taxon>
        <taxon>Fungi</taxon>
        <taxon>Dikarya</taxon>
        <taxon>Ascomycota</taxon>
        <taxon>Pezizomycotina</taxon>
        <taxon>Leotiomycetes</taxon>
        <taxon>Leotiomycetes incertae sedis</taxon>
        <taxon>Myxotrichaceae</taxon>
        <taxon>Oidiodendron</taxon>
    </lineage>
</organism>
<accession>A0A0C3HF78</accession>
<dbReference type="AlphaFoldDB" id="A0A0C3HF78"/>
<feature type="compositionally biased region" description="Basic and acidic residues" evidence="2">
    <location>
        <begin position="410"/>
        <end position="426"/>
    </location>
</feature>
<dbReference type="EMBL" id="KN832875">
    <property type="protein sequence ID" value="KIN01795.1"/>
    <property type="molecule type" value="Genomic_DNA"/>
</dbReference>
<reference evidence="3 4" key="1">
    <citation type="submission" date="2014-04" db="EMBL/GenBank/DDBJ databases">
        <authorList>
            <consortium name="DOE Joint Genome Institute"/>
            <person name="Kuo A."/>
            <person name="Martino E."/>
            <person name="Perotto S."/>
            <person name="Kohler A."/>
            <person name="Nagy L.G."/>
            <person name="Floudas D."/>
            <person name="Copeland A."/>
            <person name="Barry K.W."/>
            <person name="Cichocki N."/>
            <person name="Veneault-Fourrey C."/>
            <person name="LaButti K."/>
            <person name="Lindquist E.A."/>
            <person name="Lipzen A."/>
            <person name="Lundell T."/>
            <person name="Morin E."/>
            <person name="Murat C."/>
            <person name="Sun H."/>
            <person name="Tunlid A."/>
            <person name="Henrissat B."/>
            <person name="Grigoriev I.V."/>
            <person name="Hibbett D.S."/>
            <person name="Martin F."/>
            <person name="Nordberg H.P."/>
            <person name="Cantor M.N."/>
            <person name="Hua S.X."/>
        </authorList>
    </citation>
    <scope>NUCLEOTIDE SEQUENCE [LARGE SCALE GENOMIC DNA]</scope>
    <source>
        <strain evidence="3 4">Zn</strain>
    </source>
</reference>
<feature type="compositionally biased region" description="Polar residues" evidence="2">
    <location>
        <begin position="250"/>
        <end position="265"/>
    </location>
</feature>
<feature type="compositionally biased region" description="Low complexity" evidence="2">
    <location>
        <begin position="376"/>
        <end position="394"/>
    </location>
</feature>
<feature type="compositionally biased region" description="Pro residues" evidence="2">
    <location>
        <begin position="47"/>
        <end position="57"/>
    </location>
</feature>
<sequence length="644" mass="69480">MWRKKISNNQRGAPQSSTLLQGTPYGATVFAGGGGSDSYQPRAPPERSNPPPRPPPADVKRKGLPSQSATSASQPPPALESKFRPVSSIYSQPSSPNANPAQFSQGTHQYAYPDVEVSPPSSPEFGRRKFSQIQPGDDDVSPIDATPDASSIRFAKASNTQDSHTRTTSGGATSRKPAPSSIPQLRKEKRRNQVAAAAANLVQRKQVGDTPQGRQTSDVRWDPYSGEITTSNRGKPQSVKPGEFTPPGARSSQGSSVLGNQTSISGPMKPGMSFGERVRKLKPLNTPVERPEWKGATGRAAIVSPVTDQPEMEPLSIPRKSSKRVASPIVSATNTPISAIRTTSIDETGPVSSQPVDPTIRAVPTRSGDNSPKGGALLSPSPEPAPTAAADSSAIKLTLDTSSPAAPAHQKKDSVDTIERNFREALQRTFNPDPAEPYVQPPSRFSVTTYATSAGDTGSPRPSTDSNRPPMPTPPHNYSNSQEPPTPTPATPILNRKRPKIGDPKSLSRKSAPSSPVLISMTSSIATKRPTNKSLPKPPPEAGSQDLISSLQAQLDDLSNRRNNIMKRIKLMTELMPTDHVVETAEVRRKREEEKHLIEDLKEEEADIRRQEHDLGLKLHRAWKRKDNDAAYESTGLWVKRVTG</sequence>
<feature type="compositionally biased region" description="Polar residues" evidence="2">
    <location>
        <begin position="157"/>
        <end position="172"/>
    </location>
</feature>